<dbReference type="EMBL" id="JARAOO010000004">
    <property type="protein sequence ID" value="KAJ7973325.1"/>
    <property type="molecule type" value="Genomic_DNA"/>
</dbReference>
<comment type="caution">
    <text evidence="2">The sequence shown here is derived from an EMBL/GenBank/DDBJ whole genome shotgun (WGS) entry which is preliminary data.</text>
</comment>
<keyword evidence="1" id="KW-0472">Membrane</keyword>
<evidence type="ECO:0000313" key="2">
    <source>
        <dbReference type="EMBL" id="KAJ7973325.1"/>
    </source>
</evidence>
<proteinExistence type="predicted"/>
<sequence>MECVFLKVATFHLSLLRGSLQERLILRCWLLGGLLPRERLAKSACICGNYWSVPYAIHTVVFSLAKTQVLAPCGVNDFVCGRAAEWVSNGTELCDAAVFGVRLTDDLYSGIKEARCYGRKASLDTIAVSLGVFEAFQQWMTTTTFGEGFSWAVGGMVLTAGLMLISRRKSHRQRQKLAAIQRTARKLETKIMDQKLSNTQRK</sequence>
<keyword evidence="3" id="KW-1185">Reference proteome</keyword>
<keyword evidence="1" id="KW-0812">Transmembrane</keyword>
<evidence type="ECO:0000313" key="3">
    <source>
        <dbReference type="Proteomes" id="UP001163823"/>
    </source>
</evidence>
<organism evidence="2 3">
    <name type="scientific">Quillaja saponaria</name>
    <name type="common">Soap bark tree</name>
    <dbReference type="NCBI Taxonomy" id="32244"/>
    <lineage>
        <taxon>Eukaryota</taxon>
        <taxon>Viridiplantae</taxon>
        <taxon>Streptophyta</taxon>
        <taxon>Embryophyta</taxon>
        <taxon>Tracheophyta</taxon>
        <taxon>Spermatophyta</taxon>
        <taxon>Magnoliopsida</taxon>
        <taxon>eudicotyledons</taxon>
        <taxon>Gunneridae</taxon>
        <taxon>Pentapetalae</taxon>
        <taxon>rosids</taxon>
        <taxon>fabids</taxon>
        <taxon>Fabales</taxon>
        <taxon>Quillajaceae</taxon>
        <taxon>Quillaja</taxon>
    </lineage>
</organism>
<evidence type="ECO:0000256" key="1">
    <source>
        <dbReference type="SAM" id="Phobius"/>
    </source>
</evidence>
<gene>
    <name evidence="2" type="ORF">O6P43_011082</name>
</gene>
<keyword evidence="1" id="KW-1133">Transmembrane helix</keyword>
<name>A0AAD7Q1X7_QUISA</name>
<accession>A0AAD7Q1X7</accession>
<dbReference type="PANTHER" id="PTHR37390:SF1">
    <property type="entry name" value="FOLATE-BINDING PROTEIN 1"/>
    <property type="match status" value="1"/>
</dbReference>
<dbReference type="PANTHER" id="PTHR37390">
    <property type="entry name" value="OS02G0592500 PROTEIN"/>
    <property type="match status" value="1"/>
</dbReference>
<dbReference type="InterPro" id="IPR053305">
    <property type="entry name" value="Folate-binding_rcpt-like"/>
</dbReference>
<dbReference type="AlphaFoldDB" id="A0AAD7Q1X7"/>
<dbReference type="KEGG" id="qsa:O6P43_011082"/>
<feature type="transmembrane region" description="Helical" evidence="1">
    <location>
        <begin position="148"/>
        <end position="166"/>
    </location>
</feature>
<reference evidence="2" key="1">
    <citation type="journal article" date="2023" name="Science">
        <title>Elucidation of the pathway for biosynthesis of saponin adjuvants from the soapbark tree.</title>
        <authorList>
            <person name="Reed J."/>
            <person name="Orme A."/>
            <person name="El-Demerdash A."/>
            <person name="Owen C."/>
            <person name="Martin L.B.B."/>
            <person name="Misra R.C."/>
            <person name="Kikuchi S."/>
            <person name="Rejzek M."/>
            <person name="Martin A.C."/>
            <person name="Harkess A."/>
            <person name="Leebens-Mack J."/>
            <person name="Louveau T."/>
            <person name="Stephenson M.J."/>
            <person name="Osbourn A."/>
        </authorList>
    </citation>
    <scope>NUCLEOTIDE SEQUENCE</scope>
    <source>
        <strain evidence="2">S10</strain>
    </source>
</reference>
<keyword evidence="2" id="KW-0675">Receptor</keyword>
<dbReference type="Proteomes" id="UP001163823">
    <property type="component" value="Chromosome 4"/>
</dbReference>
<protein>
    <submittedName>
        <fullName evidence="2">Folate receptor-like protein</fullName>
    </submittedName>
</protein>